<dbReference type="Proteomes" id="UP000326939">
    <property type="component" value="Chromosome 16"/>
</dbReference>
<gene>
    <name evidence="2" type="ORF">DKX38_023793</name>
</gene>
<proteinExistence type="predicted"/>
<sequence>MALLDGSTTLKPKTMPFTTASSMLRHRISSALRTRGGAKAGPSRWTSPGHEEQPKGHFLNRTPPPPGQSRQWEDWELPCYITSFLTIVILGVGLNAKPDLTIETWAHQKALERLEMEKLGLSGSAGSDYCWIICDLNCLCGCTFFSLNLRFDCVDVNMTIQLFILLVIVIFADVDIVQSNKVFLLLNRYYYPEFCHDVAGIFDVWRIMSLHDSVMVREVRGLYEDCCIGVIDGTVVRRCDMGMKHGENLPLWPYSMLDLQSISKNKQEMNLDSIQLFGFIGRTCGENGHGDA</sequence>
<accession>A0A5N5JNI1</accession>
<feature type="region of interest" description="Disordered" evidence="1">
    <location>
        <begin position="32"/>
        <end position="68"/>
    </location>
</feature>
<evidence type="ECO:0000256" key="1">
    <source>
        <dbReference type="SAM" id="MobiDB-lite"/>
    </source>
</evidence>
<dbReference type="AlphaFoldDB" id="A0A5N5JNI1"/>
<keyword evidence="3" id="KW-1185">Reference proteome</keyword>
<protein>
    <submittedName>
        <fullName evidence="2">Uncharacterized protein</fullName>
    </submittedName>
</protein>
<name>A0A5N5JNI1_9ROSI</name>
<dbReference type="PANTHER" id="PTHR40637">
    <property type="entry name" value="ESSS SUBUNIT OF NADH:UBIQUINONE OXIDOREDUCTASE (COMPLEX I) PROTEIN"/>
    <property type="match status" value="1"/>
</dbReference>
<comment type="caution">
    <text evidence="2">The sequence shown here is derived from an EMBL/GenBank/DDBJ whole genome shotgun (WGS) entry which is preliminary data.</text>
</comment>
<evidence type="ECO:0000313" key="2">
    <source>
        <dbReference type="EMBL" id="KAB5519474.1"/>
    </source>
</evidence>
<dbReference type="PANTHER" id="PTHR40637:SF1">
    <property type="entry name" value="ESSS SUBUNIT OF NADH:UBIQUINONE OXIDOREDUCTASE (COMPLEX I) PROTEIN"/>
    <property type="match status" value="1"/>
</dbReference>
<reference evidence="3" key="1">
    <citation type="journal article" date="2019" name="Gigascience">
        <title>De novo genome assembly of the endangered Acer yangbiense, a plant species with extremely small populations endemic to Yunnan Province, China.</title>
        <authorList>
            <person name="Yang J."/>
            <person name="Wariss H.M."/>
            <person name="Tao L."/>
            <person name="Zhang R."/>
            <person name="Yun Q."/>
            <person name="Hollingsworth P."/>
            <person name="Dao Z."/>
            <person name="Luo G."/>
            <person name="Guo H."/>
            <person name="Ma Y."/>
            <person name="Sun W."/>
        </authorList>
    </citation>
    <scope>NUCLEOTIDE SEQUENCE [LARGE SCALE GENOMIC DNA]</scope>
    <source>
        <strain evidence="3">cv. br00</strain>
    </source>
</reference>
<organism evidence="2 3">
    <name type="scientific">Salix brachista</name>
    <dbReference type="NCBI Taxonomy" id="2182728"/>
    <lineage>
        <taxon>Eukaryota</taxon>
        <taxon>Viridiplantae</taxon>
        <taxon>Streptophyta</taxon>
        <taxon>Embryophyta</taxon>
        <taxon>Tracheophyta</taxon>
        <taxon>Spermatophyta</taxon>
        <taxon>Magnoliopsida</taxon>
        <taxon>eudicotyledons</taxon>
        <taxon>Gunneridae</taxon>
        <taxon>Pentapetalae</taxon>
        <taxon>rosids</taxon>
        <taxon>fabids</taxon>
        <taxon>Malpighiales</taxon>
        <taxon>Salicaceae</taxon>
        <taxon>Saliceae</taxon>
        <taxon>Salix</taxon>
    </lineage>
</organism>
<dbReference type="EMBL" id="VDCV01000016">
    <property type="protein sequence ID" value="KAB5519474.1"/>
    <property type="molecule type" value="Genomic_DNA"/>
</dbReference>
<evidence type="ECO:0000313" key="3">
    <source>
        <dbReference type="Proteomes" id="UP000326939"/>
    </source>
</evidence>